<reference evidence="2 3" key="1">
    <citation type="submission" date="2016-11" db="EMBL/GenBank/DDBJ databases">
        <authorList>
            <person name="Jaros S."/>
            <person name="Januszkiewicz K."/>
            <person name="Wedrychowicz H."/>
        </authorList>
    </citation>
    <scope>NUCLEOTIDE SEQUENCE [LARGE SCALE GENOMIC DNA]</scope>
    <source>
        <strain evidence="2 3">DSM 9705</strain>
    </source>
</reference>
<dbReference type="STRING" id="1121409.SAMN02745124_03458"/>
<keyword evidence="3" id="KW-1185">Reference proteome</keyword>
<feature type="transmembrane region" description="Helical" evidence="1">
    <location>
        <begin position="64"/>
        <end position="81"/>
    </location>
</feature>
<protein>
    <submittedName>
        <fullName evidence="2">Uncharacterized protein</fullName>
    </submittedName>
</protein>
<keyword evidence="1" id="KW-0812">Transmembrane</keyword>
<dbReference type="AlphaFoldDB" id="A0A1M5XYJ6"/>
<evidence type="ECO:0000313" key="2">
    <source>
        <dbReference type="EMBL" id="SHI04895.1"/>
    </source>
</evidence>
<keyword evidence="1" id="KW-1133">Transmembrane helix</keyword>
<name>A0A1M5XYJ6_9BACT</name>
<gene>
    <name evidence="2" type="ORF">SAMN02745124_03458</name>
</gene>
<sequence length="454" mass="53621">MQFSLHLFGGLFFLLCTIALLFFYFVVPYVLVAGLNHFRKISKMKKAGDSLEGFRFKWQRHRRILFLIVIILIAFNSSLYLRQRSEWIGADNANLEAKEYFVAGQVVFFHRKLASVFFGHPDRFNILVPLNLLQRTIYNLGVSKLPEEDGEKGVWADLWFVYIYSKNNELPHNIFSDRELGYEQFKGINGEIVTDEDALLGKTPLLPKKNKYMDLVWFCLETMATKHFADPKIEEFHYLRNFAGEAQYYAYNAPRSYTKMYKNSRRFYAQMPELTARDEKLAVWLRDLPDKWQQSNKVTAFIQKKPKVDAMRQMGLIMTLVNVFDARIWARHFDCSDKYLGYLRDARREFVDGRGNSPPSWDQMQNKQTAKMFYEIAINSDIARFTNFITEKKCGDPLPGEEDMREFQGESISPRDARKMVLRNLFPYELRLMGMTDVLEEKYWTKTVHGYEWR</sequence>
<organism evidence="2 3">
    <name type="scientific">Desulfofustis glycolicus DSM 9705</name>
    <dbReference type="NCBI Taxonomy" id="1121409"/>
    <lineage>
        <taxon>Bacteria</taxon>
        <taxon>Pseudomonadati</taxon>
        <taxon>Thermodesulfobacteriota</taxon>
        <taxon>Desulfobulbia</taxon>
        <taxon>Desulfobulbales</taxon>
        <taxon>Desulfocapsaceae</taxon>
        <taxon>Desulfofustis</taxon>
    </lineage>
</organism>
<accession>A0A1M5XYJ6</accession>
<evidence type="ECO:0000313" key="3">
    <source>
        <dbReference type="Proteomes" id="UP000184139"/>
    </source>
</evidence>
<proteinExistence type="predicted"/>
<feature type="transmembrane region" description="Helical" evidence="1">
    <location>
        <begin position="12"/>
        <end position="35"/>
    </location>
</feature>
<dbReference type="EMBL" id="FQXS01000025">
    <property type="protein sequence ID" value="SHI04895.1"/>
    <property type="molecule type" value="Genomic_DNA"/>
</dbReference>
<evidence type="ECO:0000256" key="1">
    <source>
        <dbReference type="SAM" id="Phobius"/>
    </source>
</evidence>
<keyword evidence="1" id="KW-0472">Membrane</keyword>
<dbReference type="Proteomes" id="UP000184139">
    <property type="component" value="Unassembled WGS sequence"/>
</dbReference>